<dbReference type="Proteomes" id="UP000789738">
    <property type="component" value="Unassembled WGS sequence"/>
</dbReference>
<dbReference type="AlphaFoldDB" id="A0AA86JWG5"/>
<proteinExistence type="predicted"/>
<protein>
    <submittedName>
        <fullName evidence="1">Uncharacterized protein</fullName>
    </submittedName>
</protein>
<gene>
    <name evidence="2" type="ORF">CNEO2_340008</name>
    <name evidence="1" type="ORF">CNEO_45249</name>
</gene>
<name>A0AA86JWG5_9CLOT</name>
<evidence type="ECO:0000313" key="2">
    <source>
        <dbReference type="EMBL" id="CAI3604410.1"/>
    </source>
</evidence>
<comment type="caution">
    <text evidence="1">The sequence shown here is derived from an EMBL/GenBank/DDBJ whole genome shotgun (WGS) entry which is preliminary data.</text>
</comment>
<sequence>MNKILSQTDLSLRLQRGIIKEMNISCLHYLSYQSPLENIYIIIIQFVSI</sequence>
<dbReference type="EMBL" id="CAMTCP010000231">
    <property type="protein sequence ID" value="CAI3604410.1"/>
    <property type="molecule type" value="Genomic_DNA"/>
</dbReference>
<accession>A0AA86JWG5</accession>
<reference evidence="1" key="1">
    <citation type="submission" date="2021-10" db="EMBL/GenBank/DDBJ databases">
        <authorList>
            <person name="Mesa V."/>
        </authorList>
    </citation>
    <scope>NUCLEOTIDE SEQUENCE</scope>
    <source>
        <strain evidence="1">CC3_PB</strain>
    </source>
</reference>
<organism evidence="1 3">
    <name type="scientific">Clostridium neonatale</name>
    <dbReference type="NCBI Taxonomy" id="137838"/>
    <lineage>
        <taxon>Bacteria</taxon>
        <taxon>Bacillati</taxon>
        <taxon>Bacillota</taxon>
        <taxon>Clostridia</taxon>
        <taxon>Eubacteriales</taxon>
        <taxon>Clostridiaceae</taxon>
        <taxon>Clostridium</taxon>
    </lineage>
</organism>
<dbReference type="Proteomes" id="UP001189143">
    <property type="component" value="Unassembled WGS sequence"/>
</dbReference>
<evidence type="ECO:0000313" key="1">
    <source>
        <dbReference type="EMBL" id="CAG9711344.1"/>
    </source>
</evidence>
<evidence type="ECO:0000313" key="3">
    <source>
        <dbReference type="Proteomes" id="UP000789738"/>
    </source>
</evidence>
<dbReference type="EMBL" id="CAKJVE010000004">
    <property type="protein sequence ID" value="CAG9711344.1"/>
    <property type="molecule type" value="Genomic_DNA"/>
</dbReference>
<reference evidence="2" key="2">
    <citation type="submission" date="2022-10" db="EMBL/GenBank/DDBJ databases">
        <authorList>
            <person name="Aires J."/>
            <person name="Mesa V."/>
        </authorList>
    </citation>
    <scope>NUCLEOTIDE SEQUENCE</scope>
    <source>
        <strain evidence="2">Clostridium neonatale JD116</strain>
    </source>
</reference>